<accession>A0A1W4XLF6</accession>
<dbReference type="PANTHER" id="PTHR13333:SF5">
    <property type="entry name" value="M-AAA PROTEASE-INTERACTING PROTEIN 1, MITOCHONDRIAL"/>
    <property type="match status" value="1"/>
</dbReference>
<dbReference type="AlphaFoldDB" id="A0A1W4XLF6"/>
<reference evidence="2" key="1">
    <citation type="submission" date="2025-08" db="UniProtKB">
        <authorList>
            <consortium name="RefSeq"/>
        </authorList>
    </citation>
    <scope>IDENTIFICATION</scope>
    <source>
        <tissue evidence="2">Entire body</tissue>
    </source>
</reference>
<protein>
    <submittedName>
        <fullName evidence="2">M-AAA protease-interacting protein 1, mitochondrial</fullName>
    </submittedName>
</protein>
<evidence type="ECO:0000313" key="1">
    <source>
        <dbReference type="Proteomes" id="UP000192223"/>
    </source>
</evidence>
<dbReference type="GO" id="GO:0032979">
    <property type="term" value="P:protein insertion into mitochondrial inner membrane from matrix"/>
    <property type="evidence" value="ECO:0007669"/>
    <property type="project" value="TreeGrafter"/>
</dbReference>
<name>A0A1W4XLF6_AGRPL</name>
<dbReference type="GO" id="GO:0043022">
    <property type="term" value="F:ribosome binding"/>
    <property type="evidence" value="ECO:0007669"/>
    <property type="project" value="TreeGrafter"/>
</dbReference>
<dbReference type="GeneID" id="108742793"/>
<gene>
    <name evidence="2" type="primary">LOC108742793</name>
</gene>
<proteinExistence type="predicted"/>
<keyword evidence="1" id="KW-1185">Reference proteome</keyword>
<dbReference type="RefSeq" id="XP_018333612.2">
    <property type="nucleotide sequence ID" value="XM_018478110.2"/>
</dbReference>
<dbReference type="FunCoup" id="A0A1W4XLF6">
    <property type="interactions" value="1079"/>
</dbReference>
<dbReference type="STRING" id="224129.A0A1W4XLF6"/>
<keyword evidence="2" id="KW-0378">Hydrolase</keyword>
<dbReference type="GO" id="GO:0006508">
    <property type="term" value="P:proteolysis"/>
    <property type="evidence" value="ECO:0007669"/>
    <property type="project" value="UniProtKB-KW"/>
</dbReference>
<dbReference type="OrthoDB" id="7249367at2759"/>
<dbReference type="Proteomes" id="UP000192223">
    <property type="component" value="Unplaced"/>
</dbReference>
<dbReference type="KEGG" id="apln:108742793"/>
<dbReference type="GO" id="GO:0008233">
    <property type="term" value="F:peptidase activity"/>
    <property type="evidence" value="ECO:0007669"/>
    <property type="project" value="UniProtKB-KW"/>
</dbReference>
<dbReference type="Gene3D" id="3.10.450.240">
    <property type="match status" value="1"/>
</dbReference>
<dbReference type="PANTHER" id="PTHR13333">
    <property type="entry name" value="M-AAA PROTEASE-INTERACTING PROTEIN 1, MITOCHONDRIAL"/>
    <property type="match status" value="1"/>
</dbReference>
<evidence type="ECO:0000313" key="2">
    <source>
        <dbReference type="RefSeq" id="XP_018333612.2"/>
    </source>
</evidence>
<dbReference type="InParanoid" id="A0A1W4XLF6"/>
<organism evidence="1 2">
    <name type="scientific">Agrilus planipennis</name>
    <name type="common">Emerald ash borer</name>
    <name type="synonym">Agrilus marcopoli</name>
    <dbReference type="NCBI Taxonomy" id="224129"/>
    <lineage>
        <taxon>Eukaryota</taxon>
        <taxon>Metazoa</taxon>
        <taxon>Ecdysozoa</taxon>
        <taxon>Arthropoda</taxon>
        <taxon>Hexapoda</taxon>
        <taxon>Insecta</taxon>
        <taxon>Pterygota</taxon>
        <taxon>Neoptera</taxon>
        <taxon>Endopterygota</taxon>
        <taxon>Coleoptera</taxon>
        <taxon>Polyphaga</taxon>
        <taxon>Elateriformia</taxon>
        <taxon>Buprestoidea</taxon>
        <taxon>Buprestidae</taxon>
        <taxon>Agrilinae</taxon>
        <taxon>Agrilus</taxon>
    </lineage>
</organism>
<sequence length="263" mass="30543">MNFLLKRNSFTNNFRNCLFQRIIFFNSSSANKTMFVYNYHNVTSNSYILKLPGNNCKRFCSGDSSGPPTKKMATLMNFPEIVWPSFFKSIRNFIFATLIIKPYFDREFTLSEFVRGSKQAVEIVSSKLAEGDYTSLKGLVTNDVLTNLQKSISTMSLAQREELSIKSDDIYFSFPYQIGIIFSDDSNNRRFVEITMVYHALRGLSVMKARGEEPPLNMGMLPEYRTRILICNYRFVREFTKGVEEEWTINLLNHFKPTDLIDE</sequence>
<keyword evidence="2" id="KW-0645">Protease</keyword>
<dbReference type="GO" id="GO:0005743">
    <property type="term" value="C:mitochondrial inner membrane"/>
    <property type="evidence" value="ECO:0007669"/>
    <property type="project" value="TreeGrafter"/>
</dbReference>